<dbReference type="Gene3D" id="3.60.10.10">
    <property type="entry name" value="Endonuclease/exonuclease/phosphatase"/>
    <property type="match status" value="1"/>
</dbReference>
<comment type="caution">
    <text evidence="4">The sequence shown here is derived from an EMBL/GenBank/DDBJ whole genome shotgun (WGS) entry which is preliminary data.</text>
</comment>
<evidence type="ECO:0000259" key="3">
    <source>
        <dbReference type="PROSITE" id="PS50102"/>
    </source>
</evidence>
<feature type="region of interest" description="Disordered" evidence="2">
    <location>
        <begin position="354"/>
        <end position="374"/>
    </location>
</feature>
<dbReference type="GO" id="GO:0003964">
    <property type="term" value="F:RNA-directed DNA polymerase activity"/>
    <property type="evidence" value="ECO:0007669"/>
    <property type="project" value="UniProtKB-KW"/>
</dbReference>
<dbReference type="Proteomes" id="UP001151760">
    <property type="component" value="Unassembled WGS sequence"/>
</dbReference>
<dbReference type="Gene3D" id="3.30.70.330">
    <property type="match status" value="1"/>
</dbReference>
<dbReference type="Pfam" id="PF00076">
    <property type="entry name" value="RRM_1"/>
    <property type="match status" value="1"/>
</dbReference>
<reference evidence="4" key="1">
    <citation type="journal article" date="2022" name="Int. J. Mol. Sci.">
        <title>Draft Genome of Tanacetum Coccineum: Genomic Comparison of Closely Related Tanacetum-Family Plants.</title>
        <authorList>
            <person name="Yamashiro T."/>
            <person name="Shiraishi A."/>
            <person name="Nakayama K."/>
            <person name="Satake H."/>
        </authorList>
    </citation>
    <scope>NUCLEOTIDE SEQUENCE</scope>
</reference>
<organism evidence="4 5">
    <name type="scientific">Tanacetum coccineum</name>
    <dbReference type="NCBI Taxonomy" id="301880"/>
    <lineage>
        <taxon>Eukaryota</taxon>
        <taxon>Viridiplantae</taxon>
        <taxon>Streptophyta</taxon>
        <taxon>Embryophyta</taxon>
        <taxon>Tracheophyta</taxon>
        <taxon>Spermatophyta</taxon>
        <taxon>Magnoliopsida</taxon>
        <taxon>eudicotyledons</taxon>
        <taxon>Gunneridae</taxon>
        <taxon>Pentapetalae</taxon>
        <taxon>asterids</taxon>
        <taxon>campanulids</taxon>
        <taxon>Asterales</taxon>
        <taxon>Asteraceae</taxon>
        <taxon>Asteroideae</taxon>
        <taxon>Anthemideae</taxon>
        <taxon>Anthemidinae</taxon>
        <taxon>Tanacetum</taxon>
    </lineage>
</organism>
<evidence type="ECO:0000256" key="2">
    <source>
        <dbReference type="SAM" id="MobiDB-lite"/>
    </source>
</evidence>
<dbReference type="EMBL" id="BQNB010014242">
    <property type="protein sequence ID" value="GJT25808.1"/>
    <property type="molecule type" value="Genomic_DNA"/>
</dbReference>
<dbReference type="SUPFAM" id="SSF54928">
    <property type="entry name" value="RNA-binding domain, RBD"/>
    <property type="match status" value="1"/>
</dbReference>
<protein>
    <submittedName>
        <fullName evidence="4">RNA-directed DNA polymerase, eukaryota</fullName>
    </submittedName>
</protein>
<keyword evidence="4" id="KW-0808">Transferase</keyword>
<reference evidence="4" key="2">
    <citation type="submission" date="2022-01" db="EMBL/GenBank/DDBJ databases">
        <authorList>
            <person name="Yamashiro T."/>
            <person name="Shiraishi A."/>
            <person name="Satake H."/>
            <person name="Nakayama K."/>
        </authorList>
    </citation>
    <scope>NUCLEOTIDE SEQUENCE</scope>
</reference>
<keyword evidence="4" id="KW-0548">Nucleotidyltransferase</keyword>
<proteinExistence type="predicted"/>
<dbReference type="PROSITE" id="PS50102">
    <property type="entry name" value="RRM"/>
    <property type="match status" value="1"/>
</dbReference>
<feature type="domain" description="RRM" evidence="3">
    <location>
        <begin position="39"/>
        <end position="116"/>
    </location>
</feature>
<evidence type="ECO:0000313" key="5">
    <source>
        <dbReference type="Proteomes" id="UP001151760"/>
    </source>
</evidence>
<dbReference type="InterPro" id="IPR036691">
    <property type="entry name" value="Endo/exonu/phosph_ase_sf"/>
</dbReference>
<gene>
    <name evidence="4" type="ORF">Tco_0895745</name>
</gene>
<keyword evidence="1" id="KW-0694">RNA-binding</keyword>
<dbReference type="SMART" id="SM00360">
    <property type="entry name" value="RRM"/>
    <property type="match status" value="1"/>
</dbReference>
<dbReference type="InterPro" id="IPR035979">
    <property type="entry name" value="RBD_domain_sf"/>
</dbReference>
<keyword evidence="5" id="KW-1185">Reference proteome</keyword>
<name>A0ABQ5CGK7_9ASTR</name>
<dbReference type="InterPro" id="IPR012677">
    <property type="entry name" value="Nucleotide-bd_a/b_plait_sf"/>
</dbReference>
<evidence type="ECO:0000313" key="4">
    <source>
        <dbReference type="EMBL" id="GJT25808.1"/>
    </source>
</evidence>
<evidence type="ECO:0000256" key="1">
    <source>
        <dbReference type="PROSITE-ProRule" id="PRU00176"/>
    </source>
</evidence>
<keyword evidence="4" id="KW-0695">RNA-directed DNA polymerase</keyword>
<dbReference type="SUPFAM" id="SSF56219">
    <property type="entry name" value="DNase I-like"/>
    <property type="match status" value="1"/>
</dbReference>
<accession>A0ABQ5CGK7</accession>
<dbReference type="CDD" id="cd00590">
    <property type="entry name" value="RRM_SF"/>
    <property type="match status" value="1"/>
</dbReference>
<dbReference type="InterPro" id="IPR000504">
    <property type="entry name" value="RRM_dom"/>
</dbReference>
<sequence>MANSDWNVVNRRNRRSVFERLNPPHSQESNVDELAKLSLSVYVANFPSHLTVRELWNICGKMGTLVDVYIAKRKNHLGKMFAFCRYIKVSDSKTLIDSLSDVWIGKLRLHANVARFDMNVVSKPSRAGEKDSIDLQPKKPYLAGKPKIVADSARTIFLDDECIMERDLSCALMGKIKDINALSNLYVILTMGKIKDINALSNLYVILTNEGFGNAKLTYLGGFWVLIDVGSLSSKEKFLKHVGVASWFIELLSATNSFVSKGVLSDVDVANDSSLPFKRLCVVTKPHIIINDTIKVIIKGQAYWIRVKELEAWSPDFNNEFCEDSSSDDESVDEEVDHVSDTYDKGADFDKENEADFVLDSTGTNDKGADDLDKENKDDYVKISSDMNVNGAVLNNHCSSSKLKPNSEDPFAIYKLLNRNKNKQDSKSEDPIFPHGFTPNVVEDTYVENLEHIINQPNTSLSSNMEGTLRAKSGSNRSLQLKPGGSILDVMEGLVEVGKLWATTWKGTWTSSSTKLLIVSVYVPQDLSERKNLWEYISHMIDLWDGECVILGDFNEVRSEHERFGTMFNASGANAFNHFISSDGLVDLPLEAICLDIHLSDHRPILMRDLAVDYGPTSFRVFHSWFTKDGFDKLVEDSWKTSTFVEFNNISLLKKKFKALKKSTKYWCKADKQRSNASKYSIQSRISEIDKLMDKGKSNEDLVNERTLLLKDLQDINSRHSLDLIQKAKIRWAIEGDENSKYFHGIINKKRS</sequence>